<protein>
    <submittedName>
        <fullName evidence="1">Uncharacterized protein</fullName>
    </submittedName>
</protein>
<comment type="caution">
    <text evidence="1">The sequence shown here is derived from an EMBL/GenBank/DDBJ whole genome shotgun (WGS) entry which is preliminary data.</text>
</comment>
<reference evidence="1 2" key="1">
    <citation type="submission" date="2016-10" db="EMBL/GenBank/DDBJ databases">
        <title>Evaluation of Human, Animal and Environmental Mycobacterium chelonae Isolates by Core Genome Phylogenomic Analysis, Targeted Gene Comparison, and Anti-microbial Susceptibility Patterns: A Tale of Mistaken Identities.</title>
        <authorList>
            <person name="Fogelson S.B."/>
            <person name="Camus A.C."/>
            <person name="Lorenz W."/>
            <person name="Vasireddy R."/>
            <person name="Vasireddy S."/>
            <person name="Smith T."/>
            <person name="Brown-Elliott B.A."/>
            <person name="Wallace R.J.Jr."/>
            <person name="Hasan N.A."/>
            <person name="Reischl U."/>
            <person name="Sanchez S."/>
        </authorList>
    </citation>
    <scope>NUCLEOTIDE SEQUENCE [LARGE SCALE GENOMIC DNA]</scope>
    <source>
        <strain evidence="1 2">24999</strain>
    </source>
</reference>
<accession>A0A1S1JZT4</accession>
<dbReference type="AlphaFoldDB" id="A0A1S1JZT4"/>
<dbReference type="Proteomes" id="UP000179636">
    <property type="component" value="Unassembled WGS sequence"/>
</dbReference>
<keyword evidence="2" id="KW-1185">Reference proteome</keyword>
<dbReference type="EMBL" id="MLHV01000016">
    <property type="protein sequence ID" value="OHT97170.1"/>
    <property type="molecule type" value="Genomic_DNA"/>
</dbReference>
<organism evidence="1 2">
    <name type="scientific">Mycobacterium syngnathidarum</name>
    <dbReference type="NCBI Taxonomy" id="1908205"/>
    <lineage>
        <taxon>Bacteria</taxon>
        <taxon>Bacillati</taxon>
        <taxon>Actinomycetota</taxon>
        <taxon>Actinomycetes</taxon>
        <taxon>Mycobacteriales</taxon>
        <taxon>Mycobacteriaceae</taxon>
        <taxon>Mycobacterium</taxon>
    </lineage>
</organism>
<evidence type="ECO:0000313" key="1">
    <source>
        <dbReference type="EMBL" id="OHT97170.1"/>
    </source>
</evidence>
<name>A0A1S1JZT4_9MYCO</name>
<dbReference type="RefSeq" id="WP_047038489.1">
    <property type="nucleotide sequence ID" value="NZ_MLHV01000016.1"/>
</dbReference>
<gene>
    <name evidence="1" type="ORF">BKG61_17405</name>
</gene>
<proteinExistence type="predicted"/>
<evidence type="ECO:0000313" key="2">
    <source>
        <dbReference type="Proteomes" id="UP000179636"/>
    </source>
</evidence>
<sequence length="76" mass="8518">MAEEMVQRVKPARRDVELKDLTILVRADGNPFAVRCFTEAEYGEAERYATEINGELVDISWPRLTDSTAAADQSLS</sequence>